<sequence>MVDLQHHYHYHYGANEVMLVVEVYRVLRDGAPYPPDQQIKDFDGKKFAFPLSLLK</sequence>
<proteinExistence type="predicted"/>
<evidence type="ECO:0000313" key="2">
    <source>
        <dbReference type="EMBL" id="PKA55766.1"/>
    </source>
</evidence>
<accession>A0A2I0AJY0</accession>
<dbReference type="PANTHER" id="PTHR45952">
    <property type="entry name" value="ALUMINUM INDUCED PROTEIN WITH YGL AND LRDR MOTIFS"/>
    <property type="match status" value="1"/>
</dbReference>
<evidence type="ECO:0000259" key="1">
    <source>
        <dbReference type="Pfam" id="PF12481"/>
    </source>
</evidence>
<dbReference type="InterPro" id="IPR024286">
    <property type="entry name" value="DUF3700"/>
</dbReference>
<organism evidence="2 3">
    <name type="scientific">Apostasia shenzhenica</name>
    <dbReference type="NCBI Taxonomy" id="1088818"/>
    <lineage>
        <taxon>Eukaryota</taxon>
        <taxon>Viridiplantae</taxon>
        <taxon>Streptophyta</taxon>
        <taxon>Embryophyta</taxon>
        <taxon>Tracheophyta</taxon>
        <taxon>Spermatophyta</taxon>
        <taxon>Magnoliopsida</taxon>
        <taxon>Liliopsida</taxon>
        <taxon>Asparagales</taxon>
        <taxon>Orchidaceae</taxon>
        <taxon>Apostasioideae</taxon>
        <taxon>Apostasia</taxon>
    </lineage>
</organism>
<dbReference type="Pfam" id="PF12481">
    <property type="entry name" value="DUF3700"/>
    <property type="match status" value="1"/>
</dbReference>
<dbReference type="InterPro" id="IPR044828">
    <property type="entry name" value="TSJT1-like"/>
</dbReference>
<dbReference type="STRING" id="1088818.A0A2I0AJY0"/>
<dbReference type="Proteomes" id="UP000236161">
    <property type="component" value="Unassembled WGS sequence"/>
</dbReference>
<keyword evidence="3" id="KW-1185">Reference proteome</keyword>
<gene>
    <name evidence="2" type="primary">TSJT1</name>
    <name evidence="2" type="ORF">AXF42_Ash012058</name>
</gene>
<dbReference type="AlphaFoldDB" id="A0A2I0AJY0"/>
<protein>
    <submittedName>
        <fullName evidence="2">Stem-specific protein TSJT1</fullName>
    </submittedName>
</protein>
<name>A0A2I0AJY0_9ASPA</name>
<evidence type="ECO:0000313" key="3">
    <source>
        <dbReference type="Proteomes" id="UP000236161"/>
    </source>
</evidence>
<dbReference type="OrthoDB" id="1721073at2759"/>
<reference evidence="2 3" key="1">
    <citation type="journal article" date="2017" name="Nature">
        <title>The Apostasia genome and the evolution of orchids.</title>
        <authorList>
            <person name="Zhang G.Q."/>
            <person name="Liu K.W."/>
            <person name="Li Z."/>
            <person name="Lohaus R."/>
            <person name="Hsiao Y.Y."/>
            <person name="Niu S.C."/>
            <person name="Wang J.Y."/>
            <person name="Lin Y.C."/>
            <person name="Xu Q."/>
            <person name="Chen L.J."/>
            <person name="Yoshida K."/>
            <person name="Fujiwara S."/>
            <person name="Wang Z.W."/>
            <person name="Zhang Y.Q."/>
            <person name="Mitsuda N."/>
            <person name="Wang M."/>
            <person name="Liu G.H."/>
            <person name="Pecoraro L."/>
            <person name="Huang H.X."/>
            <person name="Xiao X.J."/>
            <person name="Lin M."/>
            <person name="Wu X.Y."/>
            <person name="Wu W.L."/>
            <person name="Chen Y.Y."/>
            <person name="Chang S.B."/>
            <person name="Sakamoto S."/>
            <person name="Ohme-Takagi M."/>
            <person name="Yagi M."/>
            <person name="Zeng S.J."/>
            <person name="Shen C.Y."/>
            <person name="Yeh C.M."/>
            <person name="Luo Y.B."/>
            <person name="Tsai W.C."/>
            <person name="Van de Peer Y."/>
            <person name="Liu Z.J."/>
        </authorList>
    </citation>
    <scope>NUCLEOTIDE SEQUENCE [LARGE SCALE GENOMIC DNA]</scope>
    <source>
        <strain evidence="3">cv. Shenzhen</strain>
        <tissue evidence="2">Stem</tissue>
    </source>
</reference>
<dbReference type="PANTHER" id="PTHR45952:SF8">
    <property type="entry name" value="STEM-SPECIFIC PROTEIN TSJT1"/>
    <property type="match status" value="1"/>
</dbReference>
<dbReference type="EMBL" id="KZ451978">
    <property type="protein sequence ID" value="PKA55766.1"/>
    <property type="molecule type" value="Genomic_DNA"/>
</dbReference>
<feature type="domain" description="DUF3700" evidence="1">
    <location>
        <begin position="2"/>
        <end position="49"/>
    </location>
</feature>